<keyword evidence="1" id="KW-1133">Transmembrane helix</keyword>
<feature type="transmembrane region" description="Helical" evidence="1">
    <location>
        <begin position="41"/>
        <end position="65"/>
    </location>
</feature>
<keyword evidence="3" id="KW-1185">Reference proteome</keyword>
<evidence type="ECO:0000256" key="1">
    <source>
        <dbReference type="SAM" id="Phobius"/>
    </source>
</evidence>
<dbReference type="RefSeq" id="WP_095618339.1">
    <property type="nucleotide sequence ID" value="NZ_NSKD01000007.1"/>
</dbReference>
<dbReference type="AlphaFoldDB" id="A0A2A2F1X5"/>
<dbReference type="EMBL" id="NSKD01000007">
    <property type="protein sequence ID" value="PAU78770.1"/>
    <property type="molecule type" value="Genomic_DNA"/>
</dbReference>
<accession>A0A2A2F1X5</accession>
<proteinExistence type="predicted"/>
<protein>
    <submittedName>
        <fullName evidence="2">Uncharacterized protein</fullName>
    </submittedName>
</protein>
<evidence type="ECO:0000313" key="3">
    <source>
        <dbReference type="Proteomes" id="UP000218896"/>
    </source>
</evidence>
<evidence type="ECO:0000313" key="2">
    <source>
        <dbReference type="EMBL" id="PAU78770.1"/>
    </source>
</evidence>
<gene>
    <name evidence="2" type="ORF">CK501_13895</name>
</gene>
<feature type="transmembrane region" description="Helical" evidence="1">
    <location>
        <begin position="7"/>
        <end position="26"/>
    </location>
</feature>
<organism evidence="2 3">
    <name type="scientific">Halovibrio salipaludis</name>
    <dbReference type="NCBI Taxonomy" id="2032626"/>
    <lineage>
        <taxon>Bacteria</taxon>
        <taxon>Pseudomonadati</taxon>
        <taxon>Pseudomonadota</taxon>
        <taxon>Gammaproteobacteria</taxon>
        <taxon>Oceanospirillales</taxon>
        <taxon>Halomonadaceae</taxon>
        <taxon>Halovibrio</taxon>
    </lineage>
</organism>
<keyword evidence="1" id="KW-0472">Membrane</keyword>
<name>A0A2A2F1X5_9GAMM</name>
<keyword evidence="1" id="KW-0812">Transmembrane</keyword>
<comment type="caution">
    <text evidence="2">The sequence shown here is derived from an EMBL/GenBank/DDBJ whole genome shotgun (WGS) entry which is preliminary data.</text>
</comment>
<sequence length="70" mass="7495">MSEQIKLGIMAAPGFIALGVGINGIWGEPESKIHPFLENEAAGYLFLVVGGLLSFFALVKGAFLLKNKFL</sequence>
<dbReference type="Proteomes" id="UP000218896">
    <property type="component" value="Unassembled WGS sequence"/>
</dbReference>
<reference evidence="2 3" key="1">
    <citation type="submission" date="2017-08" db="EMBL/GenBank/DDBJ databases">
        <title>Halovibrio sewagensis sp. nov., isolated from wastewater of high salinity.</title>
        <authorList>
            <person name="Dong X."/>
            <person name="Zhang G."/>
        </authorList>
    </citation>
    <scope>NUCLEOTIDE SEQUENCE [LARGE SCALE GENOMIC DNA]</scope>
    <source>
        <strain evidence="2 3">YL5-2</strain>
    </source>
</reference>